<proteinExistence type="predicted"/>
<evidence type="ECO:0000256" key="3">
    <source>
        <dbReference type="ARBA" id="ARBA00022806"/>
    </source>
</evidence>
<dbReference type="EMBL" id="JXJN01030534">
    <property type="status" value="NOT_ANNOTATED_CDS"/>
    <property type="molecule type" value="Genomic_DNA"/>
</dbReference>
<dbReference type="EnsemblMetazoa" id="GPPI000673-RA">
    <property type="protein sequence ID" value="GPPI000673-PA"/>
    <property type="gene ID" value="GPPI000673"/>
</dbReference>
<dbReference type="GO" id="GO:0005524">
    <property type="term" value="F:ATP binding"/>
    <property type="evidence" value="ECO:0007669"/>
    <property type="project" value="UniProtKB-KW"/>
</dbReference>
<dbReference type="Proteomes" id="UP000092460">
    <property type="component" value="Unassembled WGS sequence"/>
</dbReference>
<dbReference type="GO" id="GO:0016787">
    <property type="term" value="F:hydrolase activity"/>
    <property type="evidence" value="ECO:0007669"/>
    <property type="project" value="UniProtKB-KW"/>
</dbReference>
<keyword evidence="7" id="KW-1185">Reference proteome</keyword>
<dbReference type="PANTHER" id="PTHR47961:SF13">
    <property type="entry name" value="ACTIVATING SIGNAL COINTEGRATOR 1 COMPLEX SUBUNIT 3"/>
    <property type="match status" value="1"/>
</dbReference>
<protein>
    <recommendedName>
        <fullName evidence="5">MER3 helicase-like winged helix domain-containing protein</fullName>
    </recommendedName>
</protein>
<accession>A0A1B0AL97</accession>
<feature type="domain" description="MER3 helicase-like winged helix" evidence="5">
    <location>
        <begin position="224"/>
        <end position="278"/>
    </location>
</feature>
<dbReference type="SUPFAM" id="SSF52540">
    <property type="entry name" value="P-loop containing nucleoside triphosphate hydrolases"/>
    <property type="match status" value="1"/>
</dbReference>
<evidence type="ECO:0000313" key="7">
    <source>
        <dbReference type="Proteomes" id="UP000092460"/>
    </source>
</evidence>
<evidence type="ECO:0000259" key="5">
    <source>
        <dbReference type="Pfam" id="PF23445"/>
    </source>
</evidence>
<sequence length="284" mass="32458">AGEVSLISLVKLLIIDEHGERGPVAEALVKNTLRFVESSQSMIRIMGLSSTLPNCIDVANFLQVNPMKGFSYFDRCFRPVPLDNNFIGIKAIKPLQRLNDRDQVCYQKCIEQLQDGHQVMVFVHARNATVRTASTLNELAQQNNTCALFLPDTNTSDYGLAIKAIQKSRNKQLMELNRRRSIELSFRVSISTIPNMAHLWILVFWTHDKLNHYLSLLTNQFPIESKFIQCLANNHNAEIVLGTTTNVEEAIVWLSYTYLFVRMRINPHVYGIEYAEIMQDPSLE</sequence>
<dbReference type="GO" id="GO:0004386">
    <property type="term" value="F:helicase activity"/>
    <property type="evidence" value="ECO:0007669"/>
    <property type="project" value="UniProtKB-KW"/>
</dbReference>
<dbReference type="STRING" id="67801.A0A1B0AL97"/>
<dbReference type="Gene3D" id="3.40.50.300">
    <property type="entry name" value="P-loop containing nucleotide triphosphate hydrolases"/>
    <property type="match status" value="2"/>
</dbReference>
<keyword evidence="3" id="KW-0347">Helicase</keyword>
<dbReference type="Pfam" id="PF23445">
    <property type="entry name" value="WHD_SNRNP200"/>
    <property type="match status" value="1"/>
</dbReference>
<dbReference type="InterPro" id="IPR057842">
    <property type="entry name" value="WH_MER3"/>
</dbReference>
<name>A0A1B0AL97_9MUSC</name>
<evidence type="ECO:0000256" key="2">
    <source>
        <dbReference type="ARBA" id="ARBA00022801"/>
    </source>
</evidence>
<dbReference type="Gene3D" id="1.10.10.10">
    <property type="entry name" value="Winged helix-like DNA-binding domain superfamily/Winged helix DNA-binding domain"/>
    <property type="match status" value="1"/>
</dbReference>
<dbReference type="FunFam" id="1.10.10.10:FF:000024">
    <property type="entry name" value="U5 small nuclear ribonucleoprotein helicase"/>
    <property type="match status" value="1"/>
</dbReference>
<dbReference type="InterPro" id="IPR027417">
    <property type="entry name" value="P-loop_NTPase"/>
</dbReference>
<keyword evidence="4" id="KW-0067">ATP-binding</keyword>
<evidence type="ECO:0000256" key="4">
    <source>
        <dbReference type="ARBA" id="ARBA00022840"/>
    </source>
</evidence>
<dbReference type="InterPro" id="IPR036388">
    <property type="entry name" value="WH-like_DNA-bd_sf"/>
</dbReference>
<organism evidence="6 7">
    <name type="scientific">Glossina palpalis gambiensis</name>
    <dbReference type="NCBI Taxonomy" id="67801"/>
    <lineage>
        <taxon>Eukaryota</taxon>
        <taxon>Metazoa</taxon>
        <taxon>Ecdysozoa</taxon>
        <taxon>Arthropoda</taxon>
        <taxon>Hexapoda</taxon>
        <taxon>Insecta</taxon>
        <taxon>Pterygota</taxon>
        <taxon>Neoptera</taxon>
        <taxon>Endopterygota</taxon>
        <taxon>Diptera</taxon>
        <taxon>Brachycera</taxon>
        <taxon>Muscomorpha</taxon>
        <taxon>Hippoboscoidea</taxon>
        <taxon>Glossinidae</taxon>
        <taxon>Glossina</taxon>
    </lineage>
</organism>
<keyword evidence="1" id="KW-0547">Nucleotide-binding</keyword>
<reference evidence="6" key="2">
    <citation type="submission" date="2020-05" db="UniProtKB">
        <authorList>
            <consortium name="EnsemblMetazoa"/>
        </authorList>
    </citation>
    <scope>IDENTIFICATION</scope>
    <source>
        <strain evidence="6">IAEA</strain>
    </source>
</reference>
<reference evidence="7" key="1">
    <citation type="submission" date="2015-01" db="EMBL/GenBank/DDBJ databases">
        <authorList>
            <person name="Aksoy S."/>
            <person name="Warren W."/>
            <person name="Wilson R.K."/>
        </authorList>
    </citation>
    <scope>NUCLEOTIDE SEQUENCE [LARGE SCALE GENOMIC DNA]</scope>
    <source>
        <strain evidence="7">IAEA</strain>
    </source>
</reference>
<dbReference type="InterPro" id="IPR050474">
    <property type="entry name" value="Hel308_SKI2-like"/>
</dbReference>
<evidence type="ECO:0000313" key="6">
    <source>
        <dbReference type="EnsemblMetazoa" id="GPPI000673-PA"/>
    </source>
</evidence>
<keyword evidence="2" id="KW-0378">Hydrolase</keyword>
<evidence type="ECO:0000256" key="1">
    <source>
        <dbReference type="ARBA" id="ARBA00022741"/>
    </source>
</evidence>
<dbReference type="AlphaFoldDB" id="A0A1B0AL97"/>
<dbReference type="PANTHER" id="PTHR47961">
    <property type="entry name" value="DNA POLYMERASE THETA, PUTATIVE (AFU_ORTHOLOGUE AFUA_1G05260)-RELATED"/>
    <property type="match status" value="1"/>
</dbReference>
<dbReference type="VEuPathDB" id="VectorBase:GPPI000673"/>